<evidence type="ECO:0000313" key="4">
    <source>
        <dbReference type="Proteomes" id="UP001642360"/>
    </source>
</evidence>
<protein>
    <recommendedName>
        <fullName evidence="2">CSC1/OSCA1-like cytosolic domain-containing protein</fullName>
    </recommendedName>
</protein>
<evidence type="ECO:0000259" key="2">
    <source>
        <dbReference type="Pfam" id="PF14703"/>
    </source>
</evidence>
<dbReference type="EMBL" id="CAUOFW020004358">
    <property type="protein sequence ID" value="CAK9165244.1"/>
    <property type="molecule type" value="Genomic_DNA"/>
</dbReference>
<comment type="caution">
    <text evidence="3">The sequence shown here is derived from an EMBL/GenBank/DDBJ whole genome shotgun (WGS) entry which is preliminary data.</text>
</comment>
<accession>A0ABC8T759</accession>
<dbReference type="Proteomes" id="UP001642360">
    <property type="component" value="Unassembled WGS sequence"/>
</dbReference>
<dbReference type="AlphaFoldDB" id="A0ABC8T759"/>
<evidence type="ECO:0000313" key="3">
    <source>
        <dbReference type="EMBL" id="CAK9165244.1"/>
    </source>
</evidence>
<gene>
    <name evidence="3" type="ORF">ILEXP_LOCUS34404</name>
</gene>
<evidence type="ECO:0000256" key="1">
    <source>
        <dbReference type="SAM" id="MobiDB-lite"/>
    </source>
</evidence>
<dbReference type="Pfam" id="PF14703">
    <property type="entry name" value="PHM7_cyt"/>
    <property type="match status" value="1"/>
</dbReference>
<keyword evidence="4" id="KW-1185">Reference proteome</keyword>
<name>A0ABC8T759_9AQUA</name>
<feature type="domain" description="CSC1/OSCA1-like cytosolic" evidence="2">
    <location>
        <begin position="4"/>
        <end position="77"/>
    </location>
</feature>
<sequence>LAHAEAVYSESNQTGKPKGIRPTNRTGLLGLFGNKVDLIEYFTEKINELTSKLEAEQKVMLREKQQGSALVFFTSRVIVASAAVSLYV</sequence>
<organism evidence="3 4">
    <name type="scientific">Ilex paraguariensis</name>
    <name type="common">yerba mate</name>
    <dbReference type="NCBI Taxonomy" id="185542"/>
    <lineage>
        <taxon>Eukaryota</taxon>
        <taxon>Viridiplantae</taxon>
        <taxon>Streptophyta</taxon>
        <taxon>Embryophyta</taxon>
        <taxon>Tracheophyta</taxon>
        <taxon>Spermatophyta</taxon>
        <taxon>Magnoliopsida</taxon>
        <taxon>eudicotyledons</taxon>
        <taxon>Gunneridae</taxon>
        <taxon>Pentapetalae</taxon>
        <taxon>asterids</taxon>
        <taxon>campanulids</taxon>
        <taxon>Aquifoliales</taxon>
        <taxon>Aquifoliaceae</taxon>
        <taxon>Ilex</taxon>
    </lineage>
</organism>
<dbReference type="InterPro" id="IPR027815">
    <property type="entry name" value="CSC1/OSCA1-like_cyt"/>
</dbReference>
<reference evidence="3 4" key="1">
    <citation type="submission" date="2024-02" db="EMBL/GenBank/DDBJ databases">
        <authorList>
            <person name="Vignale AGUSTIN F."/>
            <person name="Sosa J E."/>
            <person name="Modenutti C."/>
        </authorList>
    </citation>
    <scope>NUCLEOTIDE SEQUENCE [LARGE SCALE GENOMIC DNA]</scope>
</reference>
<feature type="region of interest" description="Disordered" evidence="1">
    <location>
        <begin position="1"/>
        <end position="22"/>
    </location>
</feature>
<proteinExistence type="predicted"/>
<feature type="non-terminal residue" evidence="3">
    <location>
        <position position="1"/>
    </location>
</feature>